<sequence length="191" mass="21634">MKIPKQTLWKELNMSVKVGSSKGWVALSNLNDLKLHLTNVFNPFASSSRKVLISLPPVEKIYRGSIARVWNVAFSASPDEEDCVVAAKLNAPFISLCRPGDSEWTYIETPMSFFTSVVMYSKRDRRFYLLSSNISGTDLIKTCSDFPPVSLYQRFPFSDIPKSTKDLIQSCVLRNQYLVEAPSGESFIVFW</sequence>
<dbReference type="EMBL" id="JBANAX010000688">
    <property type="protein sequence ID" value="KAL1197581.1"/>
    <property type="molecule type" value="Genomic_DNA"/>
</dbReference>
<feature type="domain" description="KIB1-4 beta-propeller" evidence="1">
    <location>
        <begin position="11"/>
        <end position="189"/>
    </location>
</feature>
<gene>
    <name evidence="2" type="ORF">V5N11_012155</name>
</gene>
<accession>A0ABD1AFJ3</accession>
<comment type="caution">
    <text evidence="2">The sequence shown here is derived from an EMBL/GenBank/DDBJ whole genome shotgun (WGS) entry which is preliminary data.</text>
</comment>
<proteinExistence type="predicted"/>
<dbReference type="Proteomes" id="UP001558713">
    <property type="component" value="Unassembled WGS sequence"/>
</dbReference>
<dbReference type="Pfam" id="PF03478">
    <property type="entry name" value="Beta-prop_KIB1-4"/>
    <property type="match status" value="1"/>
</dbReference>
<evidence type="ECO:0000313" key="2">
    <source>
        <dbReference type="EMBL" id="KAL1197581.1"/>
    </source>
</evidence>
<protein>
    <recommendedName>
        <fullName evidence="1">KIB1-4 beta-propeller domain-containing protein</fullName>
    </recommendedName>
</protein>
<reference evidence="2 3" key="1">
    <citation type="submission" date="2024-04" db="EMBL/GenBank/DDBJ databases">
        <title>Genome assembly C_amara_ONT_v2.</title>
        <authorList>
            <person name="Yant L."/>
            <person name="Moore C."/>
            <person name="Slenker M."/>
        </authorList>
    </citation>
    <scope>NUCLEOTIDE SEQUENCE [LARGE SCALE GENOMIC DNA]</scope>
    <source>
        <tissue evidence="2">Leaf</tissue>
    </source>
</reference>
<evidence type="ECO:0000313" key="3">
    <source>
        <dbReference type="Proteomes" id="UP001558713"/>
    </source>
</evidence>
<evidence type="ECO:0000259" key="1">
    <source>
        <dbReference type="Pfam" id="PF03478"/>
    </source>
</evidence>
<keyword evidence="3" id="KW-1185">Reference proteome</keyword>
<name>A0ABD1AFJ3_CARAN</name>
<dbReference type="InterPro" id="IPR005174">
    <property type="entry name" value="KIB1-4_b-propeller"/>
</dbReference>
<organism evidence="2 3">
    <name type="scientific">Cardamine amara subsp. amara</name>
    <dbReference type="NCBI Taxonomy" id="228776"/>
    <lineage>
        <taxon>Eukaryota</taxon>
        <taxon>Viridiplantae</taxon>
        <taxon>Streptophyta</taxon>
        <taxon>Embryophyta</taxon>
        <taxon>Tracheophyta</taxon>
        <taxon>Spermatophyta</taxon>
        <taxon>Magnoliopsida</taxon>
        <taxon>eudicotyledons</taxon>
        <taxon>Gunneridae</taxon>
        <taxon>Pentapetalae</taxon>
        <taxon>rosids</taxon>
        <taxon>malvids</taxon>
        <taxon>Brassicales</taxon>
        <taxon>Brassicaceae</taxon>
        <taxon>Cardamineae</taxon>
        <taxon>Cardamine</taxon>
    </lineage>
</organism>
<dbReference type="AlphaFoldDB" id="A0ABD1AFJ3"/>